<name>A0A8J5ZYT1_GALPY</name>
<keyword evidence="2" id="KW-0963">Cytoplasm</keyword>
<proteinExistence type="predicted"/>
<evidence type="ECO:0000259" key="6">
    <source>
        <dbReference type="PROSITE" id="PS50020"/>
    </source>
</evidence>
<dbReference type="GO" id="GO:0016477">
    <property type="term" value="P:cell migration"/>
    <property type="evidence" value="ECO:0007669"/>
    <property type="project" value="TreeGrafter"/>
</dbReference>
<dbReference type="GO" id="GO:0005737">
    <property type="term" value="C:cytoplasm"/>
    <property type="evidence" value="ECO:0007669"/>
    <property type="project" value="UniProtKB-SubCell"/>
</dbReference>
<dbReference type="GO" id="GO:0035330">
    <property type="term" value="P:regulation of hippo signaling"/>
    <property type="evidence" value="ECO:0007669"/>
    <property type="project" value="TreeGrafter"/>
</dbReference>
<feature type="domain" description="WW" evidence="6">
    <location>
        <begin position="10"/>
        <end position="43"/>
    </location>
</feature>
<evidence type="ECO:0000256" key="2">
    <source>
        <dbReference type="ARBA" id="ARBA00022490"/>
    </source>
</evidence>
<evidence type="ECO:0000313" key="8">
    <source>
        <dbReference type="Proteomes" id="UP000700334"/>
    </source>
</evidence>
<gene>
    <name evidence="7" type="ORF">J0S82_014767</name>
</gene>
<dbReference type="SMART" id="SM00456">
    <property type="entry name" value="WW"/>
    <property type="match status" value="1"/>
</dbReference>
<dbReference type="PANTHER" id="PTHR14791">
    <property type="entry name" value="BOMB/KIRA PROTEINS"/>
    <property type="match status" value="1"/>
</dbReference>
<evidence type="ECO:0000313" key="7">
    <source>
        <dbReference type="EMBL" id="KAG8508350.1"/>
    </source>
</evidence>
<evidence type="ECO:0000256" key="1">
    <source>
        <dbReference type="ARBA" id="ARBA00004496"/>
    </source>
</evidence>
<protein>
    <submittedName>
        <fullName evidence="7">Protein WWC2</fullName>
    </submittedName>
</protein>
<dbReference type="CDD" id="cd00201">
    <property type="entry name" value="WW"/>
    <property type="match status" value="1"/>
</dbReference>
<dbReference type="OrthoDB" id="43122at2759"/>
<sequence>MPRRAGSGQLPLPRGWEEARDYDGKVFYIDHNTRRTSWIDPRDRTASEAFAASPFVSKRSPVAHGAVAGPCTRSTFAQLTLCSCSPLCTRGLVRVRLSVPRLASPTTGGNVERESKFCCLRAAGHRCCEGCSWQPRAGSAVPFSSFRPSRGPGHLGVPGDSLQ</sequence>
<dbReference type="AlphaFoldDB" id="A0A8J5ZYT1"/>
<dbReference type="Pfam" id="PF00397">
    <property type="entry name" value="WW"/>
    <property type="match status" value="1"/>
</dbReference>
<keyword evidence="8" id="KW-1185">Reference proteome</keyword>
<organism evidence="7 8">
    <name type="scientific">Galemys pyrenaicus</name>
    <name type="common">Iberian desman</name>
    <name type="synonym">Pyrenean desman</name>
    <dbReference type="NCBI Taxonomy" id="202257"/>
    <lineage>
        <taxon>Eukaryota</taxon>
        <taxon>Metazoa</taxon>
        <taxon>Chordata</taxon>
        <taxon>Craniata</taxon>
        <taxon>Vertebrata</taxon>
        <taxon>Euteleostomi</taxon>
        <taxon>Mammalia</taxon>
        <taxon>Eutheria</taxon>
        <taxon>Laurasiatheria</taxon>
        <taxon>Eulipotyphla</taxon>
        <taxon>Talpidae</taxon>
        <taxon>Galemys</taxon>
    </lineage>
</organism>
<keyword evidence="3" id="KW-0805">Transcription regulation</keyword>
<dbReference type="EMBL" id="JAGFMF010012033">
    <property type="protein sequence ID" value="KAG8508350.1"/>
    <property type="molecule type" value="Genomic_DNA"/>
</dbReference>
<dbReference type="InterPro" id="IPR036020">
    <property type="entry name" value="WW_dom_sf"/>
</dbReference>
<dbReference type="Proteomes" id="UP000700334">
    <property type="component" value="Unassembled WGS sequence"/>
</dbReference>
<comment type="caution">
    <text evidence="7">The sequence shown here is derived from an EMBL/GenBank/DDBJ whole genome shotgun (WGS) entry which is preliminary data.</text>
</comment>
<dbReference type="GO" id="GO:0006355">
    <property type="term" value="P:regulation of DNA-templated transcription"/>
    <property type="evidence" value="ECO:0007669"/>
    <property type="project" value="TreeGrafter"/>
</dbReference>
<comment type="subcellular location">
    <subcellularLocation>
        <location evidence="1">Cytoplasm</location>
    </subcellularLocation>
</comment>
<dbReference type="GO" id="GO:0046621">
    <property type="term" value="P:negative regulation of organ growth"/>
    <property type="evidence" value="ECO:0007669"/>
    <property type="project" value="TreeGrafter"/>
</dbReference>
<evidence type="ECO:0000256" key="4">
    <source>
        <dbReference type="ARBA" id="ARBA00023054"/>
    </source>
</evidence>
<keyword evidence="5" id="KW-0804">Transcription</keyword>
<evidence type="ECO:0000256" key="5">
    <source>
        <dbReference type="ARBA" id="ARBA00023163"/>
    </source>
</evidence>
<evidence type="ECO:0000256" key="3">
    <source>
        <dbReference type="ARBA" id="ARBA00023015"/>
    </source>
</evidence>
<dbReference type="PROSITE" id="PS01159">
    <property type="entry name" value="WW_DOMAIN_1"/>
    <property type="match status" value="1"/>
</dbReference>
<dbReference type="GO" id="GO:0019900">
    <property type="term" value="F:kinase binding"/>
    <property type="evidence" value="ECO:0007669"/>
    <property type="project" value="TreeGrafter"/>
</dbReference>
<dbReference type="GO" id="GO:0060090">
    <property type="term" value="F:molecular adaptor activity"/>
    <property type="evidence" value="ECO:0007669"/>
    <property type="project" value="TreeGrafter"/>
</dbReference>
<dbReference type="PROSITE" id="PS50020">
    <property type="entry name" value="WW_DOMAIN_2"/>
    <property type="match status" value="1"/>
</dbReference>
<dbReference type="SUPFAM" id="SSF51045">
    <property type="entry name" value="WW domain"/>
    <property type="match status" value="1"/>
</dbReference>
<reference evidence="7" key="1">
    <citation type="journal article" date="2021" name="Evol. Appl.">
        <title>The genome of the Pyrenean desman and the effects of bottlenecks and inbreeding on the genomic landscape of an endangered species.</title>
        <authorList>
            <person name="Escoda L."/>
            <person name="Castresana J."/>
        </authorList>
    </citation>
    <scope>NUCLEOTIDE SEQUENCE</scope>
    <source>
        <strain evidence="7">IBE-C5619</strain>
    </source>
</reference>
<dbReference type="InterPro" id="IPR001202">
    <property type="entry name" value="WW_dom"/>
</dbReference>
<accession>A0A8J5ZYT1</accession>
<dbReference type="InterPro" id="IPR051105">
    <property type="entry name" value="WWC/KIBRA_Hippo_Reg"/>
</dbReference>
<keyword evidence="4" id="KW-0175">Coiled coil</keyword>
<dbReference type="Gene3D" id="2.20.70.10">
    <property type="match status" value="1"/>
</dbReference>
<dbReference type="FunFam" id="2.20.70.10:FF:000041">
    <property type="entry name" value="WW and C2 domain containing 1"/>
    <property type="match status" value="1"/>
</dbReference>
<dbReference type="PANTHER" id="PTHR14791:SF26">
    <property type="entry name" value="PROTEIN WWC2"/>
    <property type="match status" value="1"/>
</dbReference>